<sequence length="124" mass="14507">MNKIIVFETTRLFLRQYKDEDFSALHSIFSEEETMRYYPAPFSMSKTYDWIERNQSRYKSDGFGLWAVCLKETGQLIGDYGLVKQTIDGRIEVEVGYHTNKRFWSKGFATEAALACKASKYCRP</sequence>
<feature type="domain" description="N-acetyltransferase" evidence="1">
    <location>
        <begin position="11"/>
        <end position="116"/>
    </location>
</feature>
<dbReference type="PANTHER" id="PTHR43792:SF1">
    <property type="entry name" value="N-ACETYLTRANSFERASE DOMAIN-CONTAINING PROTEIN"/>
    <property type="match status" value="1"/>
</dbReference>
<protein>
    <recommendedName>
        <fullName evidence="1">N-acetyltransferase domain-containing protein</fullName>
    </recommendedName>
</protein>
<dbReference type="Pfam" id="PF13302">
    <property type="entry name" value="Acetyltransf_3"/>
    <property type="match status" value="1"/>
</dbReference>
<dbReference type="InterPro" id="IPR000182">
    <property type="entry name" value="GNAT_dom"/>
</dbReference>
<dbReference type="SUPFAM" id="SSF55729">
    <property type="entry name" value="Acyl-CoA N-acyltransferases (Nat)"/>
    <property type="match status" value="1"/>
</dbReference>
<gene>
    <name evidence="2" type="ORF">GCM10010916_04730</name>
</gene>
<dbReference type="AlphaFoldDB" id="A0A917FMZ9"/>
<dbReference type="InterPro" id="IPR051531">
    <property type="entry name" value="N-acetyltransferase"/>
</dbReference>
<evidence type="ECO:0000259" key="1">
    <source>
        <dbReference type="Pfam" id="PF13302"/>
    </source>
</evidence>
<dbReference type="InterPro" id="IPR016181">
    <property type="entry name" value="Acyl_CoA_acyltransferase"/>
</dbReference>
<reference evidence="2" key="1">
    <citation type="journal article" date="2014" name="Int. J. Syst. Evol. Microbiol.">
        <title>Complete genome sequence of Corynebacterium casei LMG S-19264T (=DSM 44701T), isolated from a smear-ripened cheese.</title>
        <authorList>
            <consortium name="US DOE Joint Genome Institute (JGI-PGF)"/>
            <person name="Walter F."/>
            <person name="Albersmeier A."/>
            <person name="Kalinowski J."/>
            <person name="Ruckert C."/>
        </authorList>
    </citation>
    <scope>NUCLEOTIDE SEQUENCE</scope>
    <source>
        <strain evidence="2">CGMCC 1.12987</strain>
    </source>
</reference>
<comment type="caution">
    <text evidence="2">The sequence shown here is derived from an EMBL/GenBank/DDBJ whole genome shotgun (WGS) entry which is preliminary data.</text>
</comment>
<dbReference type="EMBL" id="BMGR01000001">
    <property type="protein sequence ID" value="GGF90418.1"/>
    <property type="molecule type" value="Genomic_DNA"/>
</dbReference>
<evidence type="ECO:0000313" key="2">
    <source>
        <dbReference type="EMBL" id="GGF90418.1"/>
    </source>
</evidence>
<name>A0A917FMZ9_9BACL</name>
<evidence type="ECO:0000313" key="3">
    <source>
        <dbReference type="Proteomes" id="UP000644756"/>
    </source>
</evidence>
<keyword evidence="3" id="KW-1185">Reference proteome</keyword>
<dbReference type="PANTHER" id="PTHR43792">
    <property type="entry name" value="GNAT FAMILY, PUTATIVE (AFU_ORTHOLOGUE AFUA_3G00765)-RELATED-RELATED"/>
    <property type="match status" value="1"/>
</dbReference>
<accession>A0A917FMZ9</accession>
<reference evidence="2" key="2">
    <citation type="submission" date="2020-09" db="EMBL/GenBank/DDBJ databases">
        <authorList>
            <person name="Sun Q."/>
            <person name="Zhou Y."/>
        </authorList>
    </citation>
    <scope>NUCLEOTIDE SEQUENCE</scope>
    <source>
        <strain evidence="2">CGMCC 1.12987</strain>
    </source>
</reference>
<dbReference type="Proteomes" id="UP000644756">
    <property type="component" value="Unassembled WGS sequence"/>
</dbReference>
<dbReference type="GO" id="GO:0016747">
    <property type="term" value="F:acyltransferase activity, transferring groups other than amino-acyl groups"/>
    <property type="evidence" value="ECO:0007669"/>
    <property type="project" value="InterPro"/>
</dbReference>
<organism evidence="2 3">
    <name type="scientific">Paenibacillus abyssi</name>
    <dbReference type="NCBI Taxonomy" id="1340531"/>
    <lineage>
        <taxon>Bacteria</taxon>
        <taxon>Bacillati</taxon>
        <taxon>Bacillota</taxon>
        <taxon>Bacilli</taxon>
        <taxon>Bacillales</taxon>
        <taxon>Paenibacillaceae</taxon>
        <taxon>Paenibacillus</taxon>
    </lineage>
</organism>
<proteinExistence type="predicted"/>
<dbReference type="Gene3D" id="3.40.630.30">
    <property type="match status" value="1"/>
</dbReference>